<dbReference type="Gene3D" id="1.10.10.60">
    <property type="entry name" value="Homeodomain-like"/>
    <property type="match status" value="2"/>
</dbReference>
<keyword evidence="3" id="KW-0804">Transcription</keyword>
<dbReference type="Proteomes" id="UP000306509">
    <property type="component" value="Unassembled WGS sequence"/>
</dbReference>
<dbReference type="GO" id="GO:0043565">
    <property type="term" value="F:sequence-specific DNA binding"/>
    <property type="evidence" value="ECO:0007669"/>
    <property type="project" value="InterPro"/>
</dbReference>
<dbReference type="PROSITE" id="PS01124">
    <property type="entry name" value="HTH_ARAC_FAMILY_2"/>
    <property type="match status" value="1"/>
</dbReference>
<dbReference type="PANTHER" id="PTHR43280">
    <property type="entry name" value="ARAC-FAMILY TRANSCRIPTIONAL REGULATOR"/>
    <property type="match status" value="1"/>
</dbReference>
<evidence type="ECO:0000313" key="5">
    <source>
        <dbReference type="EMBL" id="TLC99122.1"/>
    </source>
</evidence>
<protein>
    <submittedName>
        <fullName evidence="5">Regulatory protein SoxS</fullName>
    </submittedName>
</protein>
<dbReference type="SUPFAM" id="SSF51215">
    <property type="entry name" value="Regulatory protein AraC"/>
    <property type="match status" value="1"/>
</dbReference>
<evidence type="ECO:0000256" key="3">
    <source>
        <dbReference type="ARBA" id="ARBA00023163"/>
    </source>
</evidence>
<dbReference type="InterPro" id="IPR018060">
    <property type="entry name" value="HTH_AraC"/>
</dbReference>
<dbReference type="RefSeq" id="WP_044296477.1">
    <property type="nucleotide sequence ID" value="NZ_JBHTNY010000005.1"/>
</dbReference>
<dbReference type="GO" id="GO:0003700">
    <property type="term" value="F:DNA-binding transcription factor activity"/>
    <property type="evidence" value="ECO:0007669"/>
    <property type="project" value="InterPro"/>
</dbReference>
<feature type="domain" description="HTH araC/xylS-type" evidence="4">
    <location>
        <begin position="182"/>
        <end position="279"/>
    </location>
</feature>
<accession>A0A4U8Q542</accession>
<gene>
    <name evidence="5" type="primary">soxS_9</name>
    <name evidence="5" type="ORF">DSM106044_04104</name>
</gene>
<name>A0A4U8Q542_9FIRM</name>
<dbReference type="InterPro" id="IPR020449">
    <property type="entry name" value="Tscrpt_reg_AraC-type_HTH"/>
</dbReference>
<reference evidence="5 6" key="1">
    <citation type="journal article" date="2019" name="Anaerobe">
        <title>Detection of Robinsoniella peoriensis in multiple bone samples of a trauma patient.</title>
        <authorList>
            <person name="Schrottner P."/>
            <person name="Hartwich K."/>
            <person name="Bunk B."/>
            <person name="Schober I."/>
            <person name="Helbig S."/>
            <person name="Rudolph W.W."/>
            <person name="Gunzer F."/>
        </authorList>
    </citation>
    <scope>NUCLEOTIDE SEQUENCE [LARGE SCALE GENOMIC DNA]</scope>
    <source>
        <strain evidence="5 6">DSM 106044</strain>
    </source>
</reference>
<dbReference type="STRING" id="180332.GCA_000797495_01896"/>
<dbReference type="Gene3D" id="2.60.120.10">
    <property type="entry name" value="Jelly Rolls"/>
    <property type="match status" value="1"/>
</dbReference>
<comment type="caution">
    <text evidence="5">The sequence shown here is derived from an EMBL/GenBank/DDBJ whole genome shotgun (WGS) entry which is preliminary data.</text>
</comment>
<dbReference type="SMART" id="SM00342">
    <property type="entry name" value="HTH_ARAC"/>
    <property type="match status" value="1"/>
</dbReference>
<dbReference type="PROSITE" id="PS00041">
    <property type="entry name" value="HTH_ARAC_FAMILY_1"/>
    <property type="match status" value="1"/>
</dbReference>
<keyword evidence="6" id="KW-1185">Reference proteome</keyword>
<dbReference type="PANTHER" id="PTHR43280:SF34">
    <property type="entry name" value="ARAC-FAMILY TRANSCRIPTIONAL REGULATOR"/>
    <property type="match status" value="1"/>
</dbReference>
<sequence>MSDYEKRGYLDSEFRLFHLTDKKEQDFQFHYHDFNKIIIFINGNVDYIIEGKSYHLKPYDIILVNHSEIHKPNIDHQVPYERIIVYLSPGFIHSYKTDAYDLSECFHRSRKSHSNVLRIHSLEKSILFHAIMNLENAFSDSGYANELYRQVLFLEFMIHLNRAVCENHLDYLITNTCNEKIIDILDYINAHLSEILSIDALANRFYISKYHMMRLFKEHTGYSVGSYINHKRLLCAKEMLTLGYPVTQICYDCGFKDYSTFSRAFRKLFGCSPSALKESKH</sequence>
<evidence type="ECO:0000313" key="6">
    <source>
        <dbReference type="Proteomes" id="UP000306509"/>
    </source>
</evidence>
<dbReference type="InterPro" id="IPR003313">
    <property type="entry name" value="AraC-bd"/>
</dbReference>
<organism evidence="5 6">
    <name type="scientific">Robinsoniella peoriensis</name>
    <dbReference type="NCBI Taxonomy" id="180332"/>
    <lineage>
        <taxon>Bacteria</taxon>
        <taxon>Bacillati</taxon>
        <taxon>Bacillota</taxon>
        <taxon>Clostridia</taxon>
        <taxon>Lachnospirales</taxon>
        <taxon>Lachnospiraceae</taxon>
        <taxon>Robinsoniella</taxon>
    </lineage>
</organism>
<dbReference type="InterPro" id="IPR037923">
    <property type="entry name" value="HTH-like"/>
</dbReference>
<proteinExistence type="predicted"/>
<dbReference type="EMBL" id="QGQD01000077">
    <property type="protein sequence ID" value="TLC99122.1"/>
    <property type="molecule type" value="Genomic_DNA"/>
</dbReference>
<dbReference type="Pfam" id="PF02311">
    <property type="entry name" value="AraC_binding"/>
    <property type="match status" value="1"/>
</dbReference>
<keyword evidence="2" id="KW-0238">DNA-binding</keyword>
<dbReference type="Pfam" id="PF12833">
    <property type="entry name" value="HTH_18"/>
    <property type="match status" value="1"/>
</dbReference>
<dbReference type="InterPro" id="IPR014710">
    <property type="entry name" value="RmlC-like_jellyroll"/>
</dbReference>
<dbReference type="SUPFAM" id="SSF46689">
    <property type="entry name" value="Homeodomain-like"/>
    <property type="match status" value="2"/>
</dbReference>
<keyword evidence="1" id="KW-0805">Transcription regulation</keyword>
<evidence type="ECO:0000256" key="2">
    <source>
        <dbReference type="ARBA" id="ARBA00023125"/>
    </source>
</evidence>
<dbReference type="AlphaFoldDB" id="A0A4U8Q542"/>
<dbReference type="InterPro" id="IPR018062">
    <property type="entry name" value="HTH_AraC-typ_CS"/>
</dbReference>
<dbReference type="PRINTS" id="PR00032">
    <property type="entry name" value="HTHARAC"/>
</dbReference>
<evidence type="ECO:0000256" key="1">
    <source>
        <dbReference type="ARBA" id="ARBA00023015"/>
    </source>
</evidence>
<evidence type="ECO:0000259" key="4">
    <source>
        <dbReference type="PROSITE" id="PS01124"/>
    </source>
</evidence>
<dbReference type="InterPro" id="IPR009057">
    <property type="entry name" value="Homeodomain-like_sf"/>
</dbReference>